<dbReference type="PROSITE" id="PS50234">
    <property type="entry name" value="VWFA"/>
    <property type="match status" value="1"/>
</dbReference>
<dbReference type="InterPro" id="IPR002035">
    <property type="entry name" value="VWF_A"/>
</dbReference>
<dbReference type="GO" id="GO:0006412">
    <property type="term" value="P:translation"/>
    <property type="evidence" value="ECO:0007669"/>
    <property type="project" value="InterPro"/>
</dbReference>
<dbReference type="PANTHER" id="PTHR35023:SF1">
    <property type="entry name" value="MG-PROTOPORPHYRIN IX CHELATASE"/>
    <property type="match status" value="1"/>
</dbReference>
<name>A0AA35CL17_9FIRM</name>
<dbReference type="InterPro" id="IPR036465">
    <property type="entry name" value="vWFA_dom_sf"/>
</dbReference>
<dbReference type="SMART" id="SM00327">
    <property type="entry name" value="VWA"/>
    <property type="match status" value="1"/>
</dbReference>
<feature type="compositionally biased region" description="Low complexity" evidence="3">
    <location>
        <begin position="200"/>
        <end position="282"/>
    </location>
</feature>
<dbReference type="Proteomes" id="UP001163687">
    <property type="component" value="Chromosome"/>
</dbReference>
<feature type="region of interest" description="Disordered" evidence="3">
    <location>
        <begin position="190"/>
        <end position="282"/>
    </location>
</feature>
<dbReference type="GO" id="GO:0005840">
    <property type="term" value="C:ribosome"/>
    <property type="evidence" value="ECO:0007669"/>
    <property type="project" value="UniProtKB-KW"/>
</dbReference>
<accession>A0AA35CL17</accession>
<evidence type="ECO:0000259" key="4">
    <source>
        <dbReference type="PROSITE" id="PS50234"/>
    </source>
</evidence>
<organism evidence="5 6">
    <name type="scientific">Caldinitratiruptor microaerophilus</name>
    <dbReference type="NCBI Taxonomy" id="671077"/>
    <lineage>
        <taxon>Bacteria</taxon>
        <taxon>Bacillati</taxon>
        <taxon>Bacillota</taxon>
        <taxon>Clostridia</taxon>
        <taxon>Eubacteriales</taxon>
        <taxon>Symbiobacteriaceae</taxon>
        <taxon>Caldinitratiruptor</taxon>
    </lineage>
</organism>
<evidence type="ECO:0000256" key="3">
    <source>
        <dbReference type="SAM" id="MobiDB-lite"/>
    </source>
</evidence>
<dbReference type="KEGG" id="cmic:caldi_03660"/>
<dbReference type="PRINTS" id="PR00456">
    <property type="entry name" value="RIBOSOMALP2"/>
</dbReference>
<dbReference type="InterPro" id="IPR036390">
    <property type="entry name" value="WH_DNA-bd_sf"/>
</dbReference>
<evidence type="ECO:0000313" key="6">
    <source>
        <dbReference type="Proteomes" id="UP001163687"/>
    </source>
</evidence>
<keyword evidence="6" id="KW-1185">Reference proteome</keyword>
<evidence type="ECO:0000256" key="2">
    <source>
        <dbReference type="ARBA" id="ARBA00023274"/>
    </source>
</evidence>
<dbReference type="InterPro" id="IPR052989">
    <property type="entry name" value="Mg-chelatase_DI-like"/>
</dbReference>
<dbReference type="SUPFAM" id="SSF53300">
    <property type="entry name" value="vWA-like"/>
    <property type="match status" value="1"/>
</dbReference>
<dbReference type="Pfam" id="PF13519">
    <property type="entry name" value="VWA_2"/>
    <property type="match status" value="1"/>
</dbReference>
<evidence type="ECO:0000313" key="5">
    <source>
        <dbReference type="EMBL" id="BDG59276.1"/>
    </source>
</evidence>
<protein>
    <recommendedName>
        <fullName evidence="4">VWFA domain-containing protein</fullName>
    </recommendedName>
</protein>
<dbReference type="EMBL" id="AP025628">
    <property type="protein sequence ID" value="BDG59276.1"/>
    <property type="molecule type" value="Genomic_DNA"/>
</dbReference>
<feature type="region of interest" description="Disordered" evidence="3">
    <location>
        <begin position="393"/>
        <end position="415"/>
    </location>
</feature>
<reference evidence="5" key="1">
    <citation type="submission" date="2022-03" db="EMBL/GenBank/DDBJ databases">
        <title>Complete genome sequence of Caldinitratiruptor microaerophilus.</title>
        <authorList>
            <person name="Mukaiyama R."/>
            <person name="Nishiyama T."/>
            <person name="Ueda K."/>
        </authorList>
    </citation>
    <scope>NUCLEOTIDE SEQUENCE</scope>
    <source>
        <strain evidence="5">JCM 16183</strain>
    </source>
</reference>
<keyword evidence="1" id="KW-0689">Ribosomal protein</keyword>
<dbReference type="SUPFAM" id="SSF46785">
    <property type="entry name" value="Winged helix' DNA-binding domain"/>
    <property type="match status" value="1"/>
</dbReference>
<dbReference type="PANTHER" id="PTHR35023">
    <property type="entry name" value="CHELATASE-RELATED"/>
    <property type="match status" value="1"/>
</dbReference>
<proteinExistence type="predicted"/>
<keyword evidence="2" id="KW-0687">Ribonucleoprotein</keyword>
<evidence type="ECO:0000256" key="1">
    <source>
        <dbReference type="ARBA" id="ARBA00022980"/>
    </source>
</evidence>
<dbReference type="GO" id="GO:0003735">
    <property type="term" value="F:structural constituent of ribosome"/>
    <property type="evidence" value="ECO:0007669"/>
    <property type="project" value="InterPro"/>
</dbReference>
<gene>
    <name evidence="5" type="ORF">caldi_03660</name>
</gene>
<dbReference type="AlphaFoldDB" id="A0AA35CL17"/>
<dbReference type="Gene3D" id="3.40.50.410">
    <property type="entry name" value="von Willebrand factor, type A domain"/>
    <property type="match status" value="1"/>
</dbReference>
<sequence>MDWEERLRAALRRGEGVRFGETAVVSRRVHTVELREPGVVSVLRHLDAGQVFYGRRRPDEILHVDLFHAVARVDPRGVAAAICRALQACGAPDRAHDIDIQTGAGGGRLTGSLTWGQRPTLLASHRNHVHLAALLPDEALGLVLPILRAVEAEILAQGVELRRVEGLRHPPPTGGGPALDLSHYADFTDSRLREPPEPRTATAGVTASPAAAGSGAAVPAQASTGTAGTGAAVSGTPAPAGATQGTPTAVSPGLASDAAAGGPIPAPDGAEAPPGPAAGAGSWAPWEALAHETRLQEVLRLASRLGSPAEIHRALDAVRSGQAAAGSVSPLGSQQANPLLRDLEEEGLVRRDGRALRLTEAGKALAAFLDGHLREVTMRFRRRIRRVPREALPVRPRPGERPSLRARYGPTRPPVPAPPGSWLGDLAVPETVIAGVRRAHLVRVGAGGGPAPALCLERGDLHVYRRPAEEPLYICLLIDASASMAGRRIRAAKHLVRHLLAITRDRIAVVAFQEREVRVQVPFTRDWARVEAALARLQPMGLTPLAHGLVASLELIQRSRVRRPLLLLVTDGIPTVPRWSIDPLADGLEAARQVARSRVPFGCVGLMPSRRYLEELARTAGGTLHVVEELEEGALLRIAHHERRRLMRTS</sequence>
<dbReference type="RefSeq" id="WP_264843398.1">
    <property type="nucleotide sequence ID" value="NZ_AP025628.1"/>
</dbReference>
<feature type="domain" description="VWFA" evidence="4">
    <location>
        <begin position="473"/>
        <end position="646"/>
    </location>
</feature>
<dbReference type="InterPro" id="IPR001859">
    <property type="entry name" value="Ribosomal_P1/P2_euk"/>
</dbReference>
<dbReference type="GO" id="GO:1990904">
    <property type="term" value="C:ribonucleoprotein complex"/>
    <property type="evidence" value="ECO:0007669"/>
    <property type="project" value="UniProtKB-KW"/>
</dbReference>